<keyword evidence="3" id="KW-1185">Reference proteome</keyword>
<reference evidence="2 3" key="1">
    <citation type="journal article" date="2020" name="Nat. Food">
        <title>A phased Vanilla planifolia genome enables genetic improvement of flavour and production.</title>
        <authorList>
            <person name="Hasing T."/>
            <person name="Tang H."/>
            <person name="Brym M."/>
            <person name="Khazi F."/>
            <person name="Huang T."/>
            <person name="Chambers A.H."/>
        </authorList>
    </citation>
    <scope>NUCLEOTIDE SEQUENCE [LARGE SCALE GENOMIC DNA]</scope>
    <source>
        <tissue evidence="2">Leaf</tissue>
    </source>
</reference>
<comment type="caution">
    <text evidence="2">The sequence shown here is derived from an EMBL/GenBank/DDBJ whole genome shotgun (WGS) entry which is preliminary data.</text>
</comment>
<proteinExistence type="predicted"/>
<accession>A0A835UYA6</accession>
<protein>
    <submittedName>
        <fullName evidence="2">Uncharacterized protein</fullName>
    </submittedName>
</protein>
<dbReference type="OrthoDB" id="1856718at2759"/>
<sequence length="135" mass="15356">MNPRLLAVRTLLLQSPRRRSRRPPRRRFLFLSPLLLIPSSNFSLSFRRAELFSKKILGQAGHMDNGGCKEKRGARGLVKRGDRTPSHFRPRFERRNAAGRQRVERTRAPAGAVLYAHDMGQWVGQTASLSNGVRP</sequence>
<evidence type="ECO:0000313" key="3">
    <source>
        <dbReference type="Proteomes" id="UP000636800"/>
    </source>
</evidence>
<evidence type="ECO:0000256" key="1">
    <source>
        <dbReference type="SAM" id="MobiDB-lite"/>
    </source>
</evidence>
<organism evidence="2 3">
    <name type="scientific">Vanilla planifolia</name>
    <name type="common">Vanilla</name>
    <dbReference type="NCBI Taxonomy" id="51239"/>
    <lineage>
        <taxon>Eukaryota</taxon>
        <taxon>Viridiplantae</taxon>
        <taxon>Streptophyta</taxon>
        <taxon>Embryophyta</taxon>
        <taxon>Tracheophyta</taxon>
        <taxon>Spermatophyta</taxon>
        <taxon>Magnoliopsida</taxon>
        <taxon>Liliopsida</taxon>
        <taxon>Asparagales</taxon>
        <taxon>Orchidaceae</taxon>
        <taxon>Vanilloideae</taxon>
        <taxon>Vanilleae</taxon>
        <taxon>Vanilla</taxon>
    </lineage>
</organism>
<dbReference type="Proteomes" id="UP000636800">
    <property type="component" value="Chromosome 6"/>
</dbReference>
<evidence type="ECO:0000313" key="2">
    <source>
        <dbReference type="EMBL" id="KAG0476246.1"/>
    </source>
</evidence>
<dbReference type="EMBL" id="JADCNL010000006">
    <property type="protein sequence ID" value="KAG0476246.1"/>
    <property type="molecule type" value="Genomic_DNA"/>
</dbReference>
<name>A0A835UYA6_VANPL</name>
<dbReference type="AlphaFoldDB" id="A0A835UYA6"/>
<gene>
    <name evidence="2" type="ORF">HPP92_013087</name>
</gene>
<feature type="region of interest" description="Disordered" evidence="1">
    <location>
        <begin position="62"/>
        <end position="89"/>
    </location>
</feature>
<feature type="compositionally biased region" description="Basic and acidic residues" evidence="1">
    <location>
        <begin position="67"/>
        <end position="89"/>
    </location>
</feature>